<dbReference type="SMART" id="SM00028">
    <property type="entry name" value="TPR"/>
    <property type="match status" value="4"/>
</dbReference>
<gene>
    <name evidence="4" type="ORF">OVA965_LOCUS37570</name>
    <name evidence="5" type="ORF">TMI583_LOCUS38662</name>
</gene>
<dbReference type="PANTHER" id="PTHR45641">
    <property type="entry name" value="TETRATRICOPEPTIDE REPEAT PROTEIN (AFU_ORTHOLOGUE AFUA_6G03870)"/>
    <property type="match status" value="1"/>
</dbReference>
<dbReference type="Proteomes" id="UP000682733">
    <property type="component" value="Unassembled WGS sequence"/>
</dbReference>
<name>A0A8S2TS16_9BILA</name>
<accession>A0A8S2TS16</accession>
<evidence type="ECO:0000313" key="5">
    <source>
        <dbReference type="EMBL" id="CAF4303097.1"/>
    </source>
</evidence>
<reference evidence="5" key="1">
    <citation type="submission" date="2021-02" db="EMBL/GenBank/DDBJ databases">
        <authorList>
            <person name="Nowell W R."/>
        </authorList>
    </citation>
    <scope>NUCLEOTIDE SEQUENCE</scope>
</reference>
<dbReference type="PANTHER" id="PTHR45641:SF19">
    <property type="entry name" value="NEPHROCYSTIN-3"/>
    <property type="match status" value="1"/>
</dbReference>
<dbReference type="EMBL" id="CAJOBA010057773">
    <property type="protein sequence ID" value="CAF4303097.1"/>
    <property type="molecule type" value="Genomic_DNA"/>
</dbReference>
<dbReference type="AlphaFoldDB" id="A0A8S2TS16"/>
<sequence length="384" mass="45529">MQNIGLLIKFQFLIQDIYEQLKQLQHQQQELDHHHLQYVYRGQRMSSDELHRVKSNIGELISMNSFLSTSLNREQARGFIVCDSEIDHNYQTVLFEIEITHSPITKPYANITEHSYFDSEEEVLFMIGSIFRIVAIDHDVELNIWIVQLVLCKGNELELKPVYNSMRMEILNNKHALGKLLWQMCEFDLAENYYQEQLLNDNEPLCYHGLGLINRSKGYLDIALDYHHQALSIQLPSDRESLAYTYNYIGEIHMRKRNNQLALKYFQLALDTSTNDHPNIACCYHNLGVVYRQEKQYDLALEHFHRSNEINQKYLPIDHPHQAATINNIGYIYRCQGLYQQSLKQHEKALEIRLKYLPEQHPYIAYTYEWMGRLYQDKNDHELA</sequence>
<dbReference type="Pfam" id="PF13424">
    <property type="entry name" value="TPR_12"/>
    <property type="match status" value="2"/>
</dbReference>
<dbReference type="PROSITE" id="PS51996">
    <property type="entry name" value="TR_MART"/>
    <property type="match status" value="1"/>
</dbReference>
<keyword evidence="1" id="KW-0677">Repeat</keyword>
<evidence type="ECO:0000256" key="3">
    <source>
        <dbReference type="PROSITE-ProRule" id="PRU00339"/>
    </source>
</evidence>
<evidence type="ECO:0000313" key="4">
    <source>
        <dbReference type="EMBL" id="CAF1515705.1"/>
    </source>
</evidence>
<feature type="repeat" description="TPR" evidence="3">
    <location>
        <begin position="281"/>
        <end position="314"/>
    </location>
</feature>
<evidence type="ECO:0000256" key="1">
    <source>
        <dbReference type="ARBA" id="ARBA00022737"/>
    </source>
</evidence>
<dbReference type="InterPro" id="IPR019734">
    <property type="entry name" value="TPR_rpt"/>
</dbReference>
<evidence type="ECO:0000256" key="2">
    <source>
        <dbReference type="ARBA" id="ARBA00022803"/>
    </source>
</evidence>
<feature type="repeat" description="TPR" evidence="3">
    <location>
        <begin position="243"/>
        <end position="276"/>
    </location>
</feature>
<dbReference type="InterPro" id="IPR011990">
    <property type="entry name" value="TPR-like_helical_dom_sf"/>
</dbReference>
<dbReference type="Gene3D" id="3.90.176.10">
    <property type="entry name" value="Toxin ADP-ribosyltransferase, Chain A, domain 1"/>
    <property type="match status" value="1"/>
</dbReference>
<protein>
    <recommendedName>
        <fullName evidence="7">Tetratricopeptide repeat protein</fullName>
    </recommendedName>
</protein>
<evidence type="ECO:0000313" key="6">
    <source>
        <dbReference type="Proteomes" id="UP000682733"/>
    </source>
</evidence>
<dbReference type="Proteomes" id="UP000677228">
    <property type="component" value="Unassembled WGS sequence"/>
</dbReference>
<dbReference type="Gene3D" id="1.25.40.10">
    <property type="entry name" value="Tetratricopeptide repeat domain"/>
    <property type="match status" value="2"/>
</dbReference>
<dbReference type="EMBL" id="CAJNOK010035674">
    <property type="protein sequence ID" value="CAF1515705.1"/>
    <property type="molecule type" value="Genomic_DNA"/>
</dbReference>
<evidence type="ECO:0008006" key="7">
    <source>
        <dbReference type="Google" id="ProtNLM"/>
    </source>
</evidence>
<keyword evidence="2 3" id="KW-0802">TPR repeat</keyword>
<organism evidence="5 6">
    <name type="scientific">Didymodactylos carnosus</name>
    <dbReference type="NCBI Taxonomy" id="1234261"/>
    <lineage>
        <taxon>Eukaryota</taxon>
        <taxon>Metazoa</taxon>
        <taxon>Spiralia</taxon>
        <taxon>Gnathifera</taxon>
        <taxon>Rotifera</taxon>
        <taxon>Eurotatoria</taxon>
        <taxon>Bdelloidea</taxon>
        <taxon>Philodinida</taxon>
        <taxon>Philodinidae</taxon>
        <taxon>Didymodactylos</taxon>
    </lineage>
</organism>
<dbReference type="PROSITE" id="PS50005">
    <property type="entry name" value="TPR"/>
    <property type="match status" value="2"/>
</dbReference>
<dbReference type="SUPFAM" id="SSF56399">
    <property type="entry name" value="ADP-ribosylation"/>
    <property type="match status" value="1"/>
</dbReference>
<comment type="caution">
    <text evidence="5">The sequence shown here is derived from an EMBL/GenBank/DDBJ whole genome shotgun (WGS) entry which is preliminary data.</text>
</comment>
<feature type="non-terminal residue" evidence="5">
    <location>
        <position position="1"/>
    </location>
</feature>
<proteinExistence type="predicted"/>
<dbReference type="SUPFAM" id="SSF48452">
    <property type="entry name" value="TPR-like"/>
    <property type="match status" value="2"/>
</dbReference>